<evidence type="ECO:0000256" key="1">
    <source>
        <dbReference type="SAM" id="SignalP"/>
    </source>
</evidence>
<evidence type="ECO:0000313" key="2">
    <source>
        <dbReference type="EMBL" id="MFK2918621.1"/>
    </source>
</evidence>
<gene>
    <name evidence="2" type="ORF">ISS97_15205</name>
</gene>
<reference evidence="2 3" key="1">
    <citation type="submission" date="2020-10" db="EMBL/GenBank/DDBJ databases">
        <title>Phylogeny of dyella-like bacteria.</title>
        <authorList>
            <person name="Fu J."/>
        </authorList>
    </citation>
    <scope>NUCLEOTIDE SEQUENCE [LARGE SCALE GENOMIC DNA]</scope>
    <source>
        <strain evidence="2 3">BB4</strain>
    </source>
</reference>
<accession>A0ABW8K8X8</accession>
<evidence type="ECO:0000313" key="3">
    <source>
        <dbReference type="Proteomes" id="UP001620408"/>
    </source>
</evidence>
<dbReference type="RefSeq" id="WP_379985569.1">
    <property type="nucleotide sequence ID" value="NZ_JADIKD010000011.1"/>
</dbReference>
<name>A0ABW8K8X8_9GAMM</name>
<feature type="chain" id="PRO_5045813253" evidence="1">
    <location>
        <begin position="20"/>
        <end position="171"/>
    </location>
</feature>
<comment type="caution">
    <text evidence="2">The sequence shown here is derived from an EMBL/GenBank/DDBJ whole genome shotgun (WGS) entry which is preliminary data.</text>
</comment>
<keyword evidence="1" id="KW-0732">Signal</keyword>
<feature type="signal peptide" evidence="1">
    <location>
        <begin position="1"/>
        <end position="19"/>
    </location>
</feature>
<dbReference type="EMBL" id="JADIKD010000011">
    <property type="protein sequence ID" value="MFK2918621.1"/>
    <property type="molecule type" value="Genomic_DNA"/>
</dbReference>
<sequence length="171" mass="18544">MRLASVCFLFLAVTGSAVASNGAVPSQHAEKDTDKFVRLTEALEADPLRSDGKAVRGWLMEWLTAAPDYTVTICDILGPIPNEDGVPHGPELLMQQMFGNAAYQIKTPGKTDMFSQQLAGMESVLRAYSAILAKDPGAHIPYFDDLLARQRNGSLREFMALVVGKGCAKKD</sequence>
<protein>
    <submittedName>
        <fullName evidence="2">Uncharacterized protein</fullName>
    </submittedName>
</protein>
<organism evidence="2 3">
    <name type="scientific">Dyella koreensis</name>
    <dbReference type="NCBI Taxonomy" id="311235"/>
    <lineage>
        <taxon>Bacteria</taxon>
        <taxon>Pseudomonadati</taxon>
        <taxon>Pseudomonadota</taxon>
        <taxon>Gammaproteobacteria</taxon>
        <taxon>Lysobacterales</taxon>
        <taxon>Rhodanobacteraceae</taxon>
        <taxon>Dyella</taxon>
    </lineage>
</organism>
<keyword evidence="3" id="KW-1185">Reference proteome</keyword>
<proteinExistence type="predicted"/>
<dbReference type="Proteomes" id="UP001620408">
    <property type="component" value="Unassembled WGS sequence"/>
</dbReference>